<dbReference type="NCBIfam" id="TIGR01782">
    <property type="entry name" value="TonB-Xanth-Caul"/>
    <property type="match status" value="1"/>
</dbReference>
<dbReference type="InterPro" id="IPR012910">
    <property type="entry name" value="Plug_dom"/>
</dbReference>
<evidence type="ECO:0000313" key="14">
    <source>
        <dbReference type="EMBL" id="MDZ7283181.1"/>
    </source>
</evidence>
<evidence type="ECO:0000256" key="1">
    <source>
        <dbReference type="ARBA" id="ARBA00004571"/>
    </source>
</evidence>
<keyword evidence="15" id="KW-1185">Reference proteome</keyword>
<dbReference type="SUPFAM" id="SSF56935">
    <property type="entry name" value="Porins"/>
    <property type="match status" value="1"/>
</dbReference>
<dbReference type="RefSeq" id="WP_322539921.1">
    <property type="nucleotide sequence ID" value="NZ_JAOBTW010000017.1"/>
</dbReference>
<evidence type="ECO:0000259" key="12">
    <source>
        <dbReference type="Pfam" id="PF00593"/>
    </source>
</evidence>
<evidence type="ECO:0000256" key="10">
    <source>
        <dbReference type="SAM" id="MobiDB-lite"/>
    </source>
</evidence>
<dbReference type="Proteomes" id="UP001292182">
    <property type="component" value="Unassembled WGS sequence"/>
</dbReference>
<evidence type="ECO:0000256" key="3">
    <source>
        <dbReference type="ARBA" id="ARBA00022452"/>
    </source>
</evidence>
<keyword evidence="14" id="KW-0675">Receptor</keyword>
<feature type="chain" id="PRO_5047220087" evidence="11">
    <location>
        <begin position="36"/>
        <end position="915"/>
    </location>
</feature>
<sequence>MTIVSHINERRPRRTALLHTAAWLTIMAGSPPVMAQTAPAPAPDPAQGASETKGDAPAGDIVVTGYRRSIASALATKRKDIRVSDGISAEDIGKFPAQNITESIQRISGVQMQNINGRGATISIRGLGPQYALTTINGQTFKSADFTDGFRYDIIQTELANSVQVIKSPTADMDSGGLSGTVNINTLKPLDFATRKIVLSAKAQNSEYAGRAITPKFSGSYVDQFAGGTLGVYLNLGYQKLKDRADYLFQDRWATQSVNGATIAVPRRPRYRRIDRSIDQIMGSGGVQWRPNDRWEVDANAIYARDDTHYDVNQQVFLFNTARLTPVSVANGASMVTTATNFTMENNRQEETRKLSSQGYTLSAKWHGEDGWTARAVGNFTRGHAYSREDAAILGITIPSATLDISDPFNVKYSVAANLTDPSLYNRSTLVRNEYPVGATRYTTGKEVSGQGDVTKDVSLGPISQFAVGAKYRHESFVRDVSRHDLASLSNRPGATATVFPALSSGNYPVGGFLNGMAGIPTAWIAPDIGAYQQALTAAGLSVPDLPAPESSYTVDRYIPAVYAMANIETTLFDAPLRGNVGVRYEHTLQVVKGNITAPRTGSYTNVTNKIGDYTSRQDYQNVLPSLNLVLEPTSKLQLRFAAAKVLVRPILDANTSMAQTTSSVANTFPAGTNTVTVDLGQAGLKPLTAAQIDLGAEWYYGTASAISVNGFYKWVKNGTFSSLVCPASFRGTALNRASSGDCVDASGNIYNVTQTSNDPRIIRIRGVEFSWNQSLDRILPVDGFGFMANYTRVIPTQVAIGTGFTVRNLSKNTVNVTPYWENRHFSLRLSANYRSSYVQNGADSFFATEGHTVRGRTQFDLSAGYTPNETLSFAAGIINLNNSREQAYYNNNPAIWQETSFYGRSFYLSVSTRF</sequence>
<keyword evidence="2 8" id="KW-0813">Transport</keyword>
<feature type="region of interest" description="Disordered" evidence="10">
    <location>
        <begin position="34"/>
        <end position="58"/>
    </location>
</feature>
<gene>
    <name evidence="14" type="ORF">N4G62_14230</name>
</gene>
<keyword evidence="4 8" id="KW-0812">Transmembrane</keyword>
<evidence type="ECO:0000256" key="7">
    <source>
        <dbReference type="ARBA" id="ARBA00023237"/>
    </source>
</evidence>
<keyword evidence="11" id="KW-0732">Signal</keyword>
<comment type="caution">
    <text evidence="14">The sequence shown here is derived from an EMBL/GenBank/DDBJ whole genome shotgun (WGS) entry which is preliminary data.</text>
</comment>
<dbReference type="CDD" id="cd01347">
    <property type="entry name" value="ligand_gated_channel"/>
    <property type="match status" value="1"/>
</dbReference>
<dbReference type="Gene3D" id="2.170.130.10">
    <property type="entry name" value="TonB-dependent receptor, plug domain"/>
    <property type="match status" value="1"/>
</dbReference>
<evidence type="ECO:0000259" key="13">
    <source>
        <dbReference type="Pfam" id="PF07715"/>
    </source>
</evidence>
<dbReference type="Pfam" id="PF07715">
    <property type="entry name" value="Plug"/>
    <property type="match status" value="1"/>
</dbReference>
<reference evidence="15" key="1">
    <citation type="submission" date="2023-07" db="EMBL/GenBank/DDBJ databases">
        <title>Whole genome sequence analysis of rice epiphytic Sphingomonas sanguinis OsEp_Plm_15B2.</title>
        <authorList>
            <person name="Sahu K.P."/>
            <person name="Asharani P."/>
            <person name="Reddy B."/>
            <person name="Kumar A."/>
        </authorList>
    </citation>
    <scope>NUCLEOTIDE SEQUENCE [LARGE SCALE GENOMIC DNA]</scope>
    <source>
        <strain evidence="15">OsEp_Plm_15B2</strain>
    </source>
</reference>
<dbReference type="InterPro" id="IPR036942">
    <property type="entry name" value="Beta-barrel_TonB_sf"/>
</dbReference>
<proteinExistence type="inferred from homology"/>
<protein>
    <submittedName>
        <fullName evidence="14">TonB-dependent receptor</fullName>
    </submittedName>
</protein>
<dbReference type="PROSITE" id="PS52016">
    <property type="entry name" value="TONB_DEPENDENT_REC_3"/>
    <property type="match status" value="1"/>
</dbReference>
<dbReference type="Gene3D" id="2.40.170.20">
    <property type="entry name" value="TonB-dependent receptor, beta-barrel domain"/>
    <property type="match status" value="1"/>
</dbReference>
<dbReference type="InterPro" id="IPR039426">
    <property type="entry name" value="TonB-dep_rcpt-like"/>
</dbReference>
<evidence type="ECO:0000256" key="6">
    <source>
        <dbReference type="ARBA" id="ARBA00023136"/>
    </source>
</evidence>
<name>A0ABU5LTZ0_9SPHN</name>
<dbReference type="PANTHER" id="PTHR40980">
    <property type="entry name" value="PLUG DOMAIN-CONTAINING PROTEIN"/>
    <property type="match status" value="1"/>
</dbReference>
<keyword evidence="7 8" id="KW-0998">Cell outer membrane</keyword>
<feature type="domain" description="TonB-dependent receptor plug" evidence="13">
    <location>
        <begin position="86"/>
        <end position="181"/>
    </location>
</feature>
<dbReference type="EMBL" id="JAOBTW010000017">
    <property type="protein sequence ID" value="MDZ7283181.1"/>
    <property type="molecule type" value="Genomic_DNA"/>
</dbReference>
<dbReference type="InterPro" id="IPR000531">
    <property type="entry name" value="Beta-barrel_TonB"/>
</dbReference>
<comment type="similarity">
    <text evidence="8 9">Belongs to the TonB-dependent receptor family.</text>
</comment>
<evidence type="ECO:0000256" key="9">
    <source>
        <dbReference type="RuleBase" id="RU003357"/>
    </source>
</evidence>
<evidence type="ECO:0000256" key="4">
    <source>
        <dbReference type="ARBA" id="ARBA00022692"/>
    </source>
</evidence>
<comment type="subcellular location">
    <subcellularLocation>
        <location evidence="1 8">Cell outer membrane</location>
        <topology evidence="1 8">Multi-pass membrane protein</topology>
    </subcellularLocation>
</comment>
<dbReference type="InterPro" id="IPR037066">
    <property type="entry name" value="Plug_dom_sf"/>
</dbReference>
<dbReference type="Pfam" id="PF00593">
    <property type="entry name" value="TonB_dep_Rec_b-barrel"/>
    <property type="match status" value="1"/>
</dbReference>
<keyword evidence="3 8" id="KW-1134">Transmembrane beta strand</keyword>
<organism evidence="14 15">
    <name type="scientific">Sphingomonas sanguinis</name>
    <dbReference type="NCBI Taxonomy" id="33051"/>
    <lineage>
        <taxon>Bacteria</taxon>
        <taxon>Pseudomonadati</taxon>
        <taxon>Pseudomonadota</taxon>
        <taxon>Alphaproteobacteria</taxon>
        <taxon>Sphingomonadales</taxon>
        <taxon>Sphingomonadaceae</taxon>
        <taxon>Sphingomonas</taxon>
    </lineage>
</organism>
<dbReference type="PANTHER" id="PTHR40980:SF3">
    <property type="entry name" value="TONB-DEPENDENT RECEPTOR-LIKE BETA-BARREL DOMAIN-CONTAINING PROTEIN"/>
    <property type="match status" value="1"/>
</dbReference>
<accession>A0ABU5LTZ0</accession>
<evidence type="ECO:0000256" key="11">
    <source>
        <dbReference type="SAM" id="SignalP"/>
    </source>
</evidence>
<evidence type="ECO:0000313" key="15">
    <source>
        <dbReference type="Proteomes" id="UP001292182"/>
    </source>
</evidence>
<evidence type="ECO:0000256" key="2">
    <source>
        <dbReference type="ARBA" id="ARBA00022448"/>
    </source>
</evidence>
<dbReference type="InterPro" id="IPR010104">
    <property type="entry name" value="TonB_rcpt_bac"/>
</dbReference>
<evidence type="ECO:0000256" key="5">
    <source>
        <dbReference type="ARBA" id="ARBA00023077"/>
    </source>
</evidence>
<feature type="domain" description="TonB-dependent receptor-like beta-barrel" evidence="12">
    <location>
        <begin position="340"/>
        <end position="881"/>
    </location>
</feature>
<keyword evidence="5 9" id="KW-0798">TonB box</keyword>
<evidence type="ECO:0000256" key="8">
    <source>
        <dbReference type="PROSITE-ProRule" id="PRU01360"/>
    </source>
</evidence>
<feature type="signal peptide" evidence="11">
    <location>
        <begin position="1"/>
        <end position="35"/>
    </location>
</feature>
<keyword evidence="6 8" id="KW-0472">Membrane</keyword>